<dbReference type="InterPro" id="IPR005846">
    <property type="entry name" value="A-D-PHexomutase_a/b/a-III"/>
</dbReference>
<evidence type="ECO:0000256" key="4">
    <source>
        <dbReference type="ARBA" id="ARBA00005189"/>
    </source>
</evidence>
<dbReference type="PANTHER" id="PTHR45745">
    <property type="entry name" value="PHOSPHOMANNOMUTASE 45A"/>
    <property type="match status" value="1"/>
</dbReference>
<evidence type="ECO:0000259" key="17">
    <source>
        <dbReference type="Pfam" id="PF02878"/>
    </source>
</evidence>
<accession>A0A1V3GCE6</accession>
<dbReference type="Pfam" id="PF02880">
    <property type="entry name" value="PGM_PMM_III"/>
    <property type="match status" value="1"/>
</dbReference>
<evidence type="ECO:0000256" key="3">
    <source>
        <dbReference type="ARBA" id="ARBA00005164"/>
    </source>
</evidence>
<dbReference type="PROSITE" id="PS00710">
    <property type="entry name" value="PGM_PMM"/>
    <property type="match status" value="1"/>
</dbReference>
<evidence type="ECO:0000256" key="12">
    <source>
        <dbReference type="ARBA" id="ARBA00039995"/>
    </source>
</evidence>
<evidence type="ECO:0000256" key="10">
    <source>
        <dbReference type="ARBA" id="ARBA00022842"/>
    </source>
</evidence>
<comment type="similarity">
    <text evidence="5 15">Belongs to the phosphohexose mutase family.</text>
</comment>
<evidence type="ECO:0000259" key="18">
    <source>
        <dbReference type="Pfam" id="PF02879"/>
    </source>
</evidence>
<dbReference type="EC" id="5.4.2.2" evidence="6"/>
<feature type="domain" description="Alpha-D-phosphohexomutase C-terminal" evidence="16">
    <location>
        <begin position="513"/>
        <end position="550"/>
    </location>
</feature>
<evidence type="ECO:0000259" key="16">
    <source>
        <dbReference type="Pfam" id="PF00408"/>
    </source>
</evidence>
<dbReference type="PRINTS" id="PR00509">
    <property type="entry name" value="PGMPMM"/>
</dbReference>
<feature type="domain" description="Alpha-D-phosphohexomutase alpha/beta/alpha" evidence="17">
    <location>
        <begin position="41"/>
        <end position="179"/>
    </location>
</feature>
<evidence type="ECO:0000256" key="2">
    <source>
        <dbReference type="ARBA" id="ARBA00001946"/>
    </source>
</evidence>
<comment type="caution">
    <text evidence="20">The sequence shown here is derived from an EMBL/GenBank/DDBJ whole genome shotgun (WGS) entry which is preliminary data.</text>
</comment>
<dbReference type="RefSeq" id="WP_077360217.1">
    <property type="nucleotide sequence ID" value="NZ_MQMF01000001.1"/>
</dbReference>
<dbReference type="GO" id="GO:0004614">
    <property type="term" value="F:phosphoglucomutase activity"/>
    <property type="evidence" value="ECO:0007669"/>
    <property type="project" value="UniProtKB-EC"/>
</dbReference>
<evidence type="ECO:0000256" key="5">
    <source>
        <dbReference type="ARBA" id="ARBA00010231"/>
    </source>
</evidence>
<dbReference type="InterPro" id="IPR036900">
    <property type="entry name" value="A-D-PHexomutase_C_sf"/>
</dbReference>
<dbReference type="Gene3D" id="3.30.310.50">
    <property type="entry name" value="Alpha-D-phosphohexomutase, C-terminal domain"/>
    <property type="match status" value="1"/>
</dbReference>
<dbReference type="GO" id="GO:0008973">
    <property type="term" value="F:phosphopentomutase activity"/>
    <property type="evidence" value="ECO:0007669"/>
    <property type="project" value="TreeGrafter"/>
</dbReference>
<feature type="domain" description="Alpha-D-phosphohexomutase alpha/beta/alpha" evidence="19">
    <location>
        <begin position="325"/>
        <end position="446"/>
    </location>
</feature>
<keyword evidence="10 15" id="KW-0460">Magnesium</keyword>
<dbReference type="Proteomes" id="UP000188597">
    <property type="component" value="Unassembled WGS sequence"/>
</dbReference>
<keyword evidence="11" id="KW-0413">Isomerase</keyword>
<dbReference type="SUPFAM" id="SSF55957">
    <property type="entry name" value="Phosphoglucomutase, C-terminal domain"/>
    <property type="match status" value="1"/>
</dbReference>
<evidence type="ECO:0000256" key="6">
    <source>
        <dbReference type="ARBA" id="ARBA00012728"/>
    </source>
</evidence>
<protein>
    <recommendedName>
        <fullName evidence="12">Phosphoglucomutase</fullName>
        <ecNumber evidence="6">5.4.2.2</ecNumber>
    </recommendedName>
    <alternativeName>
        <fullName evidence="14">Alpha-phosphoglucomutase</fullName>
    </alternativeName>
    <alternativeName>
        <fullName evidence="13">Glucose phosphomutase</fullName>
    </alternativeName>
</protein>
<evidence type="ECO:0000256" key="15">
    <source>
        <dbReference type="RuleBase" id="RU004326"/>
    </source>
</evidence>
<dbReference type="GO" id="GO:0006166">
    <property type="term" value="P:purine ribonucleoside salvage"/>
    <property type="evidence" value="ECO:0007669"/>
    <property type="project" value="TreeGrafter"/>
</dbReference>
<evidence type="ECO:0000256" key="13">
    <source>
        <dbReference type="ARBA" id="ARBA00041398"/>
    </source>
</evidence>
<evidence type="ECO:0000256" key="11">
    <source>
        <dbReference type="ARBA" id="ARBA00023235"/>
    </source>
</evidence>
<dbReference type="OrthoDB" id="9806956at2"/>
<sequence length="580" mass="65193">MSWEIQYEKWMNSPVVDEVMKDKMKSLSEKEKEDAFYKNLEFGTGGMRGEIGPGTNRINTFMVRKATEGLALYIKGQGEDAQSRGVVIAYDSRHMSKEFALEAALTLGNHNIKTYVFKELRPTPELSFAVRHLNAFAGIVITASHNPPEYNGYKVYGPDGGQLPPAMADRIIDFVNEVEDELKIQVSEEKYLLEKGLLSYVLEEIDTAYNEQLKTIVQDPELLRKYAKDLKIVFTPLHGTANIPVRKGLESLGFKDVTVVKEQELPDANFSTVKSPNPEEHAAFELAIQYGDQLDADILLGTDPDADRVGVAVKNSEGKYQVLTGNQLGALMLDYILTKRQGQGTLPSNGIVLKTIVTSEIGRQIAGEFGIATMDTLTGFKFIGEKINEFEKTGEHTFLFGYEESYGYLIGDFVRDKDAVQSCLLAAEITLYYKTKGMSLYEGLLELFVKYGYYKEDLISMTLKGKQGAEEIQHMMTYFRENAPSLMAGQKVTAIEDYEIGERFDMIKSLKEFINLPKSNVLKFILEDGTWFCLRPSGTEPKIKFYFGVKGNSLADSSEKLEIVKREVIEKIQSIQVLNV</sequence>
<evidence type="ECO:0000313" key="21">
    <source>
        <dbReference type="Proteomes" id="UP000188597"/>
    </source>
</evidence>
<evidence type="ECO:0000256" key="9">
    <source>
        <dbReference type="ARBA" id="ARBA00022723"/>
    </source>
</evidence>
<keyword evidence="8" id="KW-0597">Phosphoprotein</keyword>
<dbReference type="InterPro" id="IPR016066">
    <property type="entry name" value="A-D-PHexomutase_CS"/>
</dbReference>
<reference evidence="20 21" key="1">
    <citation type="submission" date="2016-11" db="EMBL/GenBank/DDBJ databases">
        <authorList>
            <person name="Jaros S."/>
            <person name="Januszkiewicz K."/>
            <person name="Wedrychowicz H."/>
        </authorList>
    </citation>
    <scope>NUCLEOTIDE SEQUENCE [LARGE SCALE GENOMIC DNA]</scope>
    <source>
        <strain evidence="20 21">Con a/3</strain>
    </source>
</reference>
<evidence type="ECO:0000256" key="1">
    <source>
        <dbReference type="ARBA" id="ARBA00000443"/>
    </source>
</evidence>
<feature type="domain" description="Alpha-D-phosphohexomutase alpha/beta/alpha" evidence="18">
    <location>
        <begin position="208"/>
        <end position="314"/>
    </location>
</feature>
<dbReference type="Gene3D" id="3.40.120.10">
    <property type="entry name" value="Alpha-D-Glucose-1,6-Bisphosphate, subunit A, domain 3"/>
    <property type="match status" value="3"/>
</dbReference>
<keyword evidence="7" id="KW-0313">Glucose metabolism</keyword>
<evidence type="ECO:0000259" key="19">
    <source>
        <dbReference type="Pfam" id="PF02880"/>
    </source>
</evidence>
<dbReference type="GO" id="GO:0006006">
    <property type="term" value="P:glucose metabolic process"/>
    <property type="evidence" value="ECO:0007669"/>
    <property type="project" value="UniProtKB-KW"/>
</dbReference>
<comment type="catalytic activity">
    <reaction evidence="1">
        <text>alpha-D-glucose 1-phosphate = alpha-D-glucose 6-phosphate</text>
        <dbReference type="Rhea" id="RHEA:23536"/>
        <dbReference type="ChEBI" id="CHEBI:58225"/>
        <dbReference type="ChEBI" id="CHEBI:58601"/>
        <dbReference type="EC" id="5.4.2.2"/>
    </reaction>
</comment>
<evidence type="ECO:0000256" key="7">
    <source>
        <dbReference type="ARBA" id="ARBA00022526"/>
    </source>
</evidence>
<dbReference type="EMBL" id="MQMF01000001">
    <property type="protein sequence ID" value="OOE14514.1"/>
    <property type="molecule type" value="Genomic_DNA"/>
</dbReference>
<evidence type="ECO:0000256" key="14">
    <source>
        <dbReference type="ARBA" id="ARBA00041467"/>
    </source>
</evidence>
<dbReference type="InterPro" id="IPR005843">
    <property type="entry name" value="A-D-PHexomutase_C"/>
</dbReference>
<dbReference type="SUPFAM" id="SSF53738">
    <property type="entry name" value="Phosphoglucomutase, first 3 domains"/>
    <property type="match status" value="3"/>
</dbReference>
<dbReference type="PANTHER" id="PTHR45745:SF1">
    <property type="entry name" value="PHOSPHOGLUCOMUTASE 2B-RELATED"/>
    <property type="match status" value="1"/>
</dbReference>
<keyword evidence="9 15" id="KW-0479">Metal-binding</keyword>
<dbReference type="InterPro" id="IPR005841">
    <property type="entry name" value="Alpha-D-phosphohexomutase_SF"/>
</dbReference>
<gene>
    <name evidence="20" type="ORF">UN64_04795</name>
</gene>
<evidence type="ECO:0000313" key="20">
    <source>
        <dbReference type="EMBL" id="OOE14514.1"/>
    </source>
</evidence>
<dbReference type="CDD" id="cd05799">
    <property type="entry name" value="PGM2"/>
    <property type="match status" value="1"/>
</dbReference>
<dbReference type="AlphaFoldDB" id="A0A1V3GCE6"/>
<proteinExistence type="inferred from homology"/>
<dbReference type="InterPro" id="IPR016055">
    <property type="entry name" value="A-D-PHexomutase_a/b/a-I/II/III"/>
</dbReference>
<dbReference type="InterPro" id="IPR005844">
    <property type="entry name" value="A-D-PHexomutase_a/b/a-I"/>
</dbReference>
<keyword evidence="7" id="KW-0119">Carbohydrate metabolism</keyword>
<dbReference type="InterPro" id="IPR005845">
    <property type="entry name" value="A-D-PHexomutase_a/b/a-II"/>
</dbReference>
<comment type="cofactor">
    <cofactor evidence="2">
        <name>Mg(2+)</name>
        <dbReference type="ChEBI" id="CHEBI:18420"/>
    </cofactor>
</comment>
<dbReference type="Pfam" id="PF02878">
    <property type="entry name" value="PGM_PMM_I"/>
    <property type="match status" value="1"/>
</dbReference>
<organism evidence="20 21">
    <name type="scientific">Fictibacillus arsenicus</name>
    <dbReference type="NCBI Taxonomy" id="255247"/>
    <lineage>
        <taxon>Bacteria</taxon>
        <taxon>Bacillati</taxon>
        <taxon>Bacillota</taxon>
        <taxon>Bacilli</taxon>
        <taxon>Bacillales</taxon>
        <taxon>Fictibacillaceae</taxon>
        <taxon>Fictibacillus</taxon>
    </lineage>
</organism>
<dbReference type="Pfam" id="PF02879">
    <property type="entry name" value="PGM_PMM_II"/>
    <property type="match status" value="1"/>
</dbReference>
<dbReference type="GO" id="GO:0000287">
    <property type="term" value="F:magnesium ion binding"/>
    <property type="evidence" value="ECO:0007669"/>
    <property type="project" value="InterPro"/>
</dbReference>
<comment type="pathway">
    <text evidence="3">Glycolipid metabolism; diglucosyl-diacylglycerol biosynthesis.</text>
</comment>
<name>A0A1V3GCE6_9BACL</name>
<dbReference type="Pfam" id="PF00408">
    <property type="entry name" value="PGM_PMM_IV"/>
    <property type="match status" value="1"/>
</dbReference>
<evidence type="ECO:0000256" key="8">
    <source>
        <dbReference type="ARBA" id="ARBA00022553"/>
    </source>
</evidence>
<comment type="pathway">
    <text evidence="4">Lipid metabolism.</text>
</comment>